<feature type="region of interest" description="Disordered" evidence="2">
    <location>
        <begin position="88"/>
        <end position="153"/>
    </location>
</feature>
<sequence length="267" mass="29958">MESGRHKLVQLLIVMADPDVVEDQEEREDEGAITEAQLEKRKKWECTRDFRSLSDPPPVCSFIPIRDYSFHKSSGDFAVFPPANHENLYPVHQNHSQSSSPPSPSSPSLLSSSSSSSFSPSHRENDESSYSFAASDSNVVDPPRSVTDCPRIPARGAGDRGKWLNLGLQVLVSRVSGTGMLRKGLSSARRAVMIILSPFGMAAMLVMFVYFRRRRRLIRGQSGEEELRRTIRAKDERINQLLSQIAEMNQVFVAMHKRNLSKNLAEN</sequence>
<evidence type="ECO:0000313" key="4">
    <source>
        <dbReference type="EMBL" id="PHT47709.1"/>
    </source>
</evidence>
<evidence type="ECO:0000313" key="5">
    <source>
        <dbReference type="Proteomes" id="UP000224567"/>
    </source>
</evidence>
<reference evidence="5" key="2">
    <citation type="journal article" date="2017" name="J. Anim. Genet.">
        <title>Multiple reference genome sequences of hot pepper reveal the massive evolution of plant disease resistance genes by retroduplication.</title>
        <authorList>
            <person name="Kim S."/>
            <person name="Park J."/>
            <person name="Yeom S.-I."/>
            <person name="Kim Y.-M."/>
            <person name="Seo E."/>
            <person name="Kim K.-T."/>
            <person name="Kim M.-S."/>
            <person name="Lee J.M."/>
            <person name="Cheong K."/>
            <person name="Shin H.-S."/>
            <person name="Kim S.-B."/>
            <person name="Han K."/>
            <person name="Lee J."/>
            <person name="Park M."/>
            <person name="Lee H.-A."/>
            <person name="Lee H.-Y."/>
            <person name="Lee Y."/>
            <person name="Oh S."/>
            <person name="Lee J.H."/>
            <person name="Choi E."/>
            <person name="Choi E."/>
            <person name="Lee S.E."/>
            <person name="Jeon J."/>
            <person name="Kim H."/>
            <person name="Choi G."/>
            <person name="Song H."/>
            <person name="Lee J."/>
            <person name="Lee S.-C."/>
            <person name="Kwon J.-K."/>
            <person name="Lee H.-Y."/>
            <person name="Koo N."/>
            <person name="Hong Y."/>
            <person name="Kim R.W."/>
            <person name="Kang W.-H."/>
            <person name="Huh J.H."/>
            <person name="Kang B.-C."/>
            <person name="Yang T.-J."/>
            <person name="Lee Y.-H."/>
            <person name="Bennetzen J.L."/>
            <person name="Choi D."/>
        </authorList>
    </citation>
    <scope>NUCLEOTIDE SEQUENCE [LARGE SCALE GENOMIC DNA]</scope>
    <source>
        <strain evidence="5">cv. PBC81</strain>
    </source>
</reference>
<dbReference type="PANTHER" id="PTHR37206:SF1">
    <property type="entry name" value="TRANSMEMBRANE PROTEIN"/>
    <property type="match status" value="1"/>
</dbReference>
<keyword evidence="1" id="KW-0175">Coiled coil</keyword>
<accession>A0A2G2WR96</accession>
<organism evidence="4 5">
    <name type="scientific">Capsicum baccatum</name>
    <name type="common">Peruvian pepper</name>
    <dbReference type="NCBI Taxonomy" id="33114"/>
    <lineage>
        <taxon>Eukaryota</taxon>
        <taxon>Viridiplantae</taxon>
        <taxon>Streptophyta</taxon>
        <taxon>Embryophyta</taxon>
        <taxon>Tracheophyta</taxon>
        <taxon>Spermatophyta</taxon>
        <taxon>Magnoliopsida</taxon>
        <taxon>eudicotyledons</taxon>
        <taxon>Gunneridae</taxon>
        <taxon>Pentapetalae</taxon>
        <taxon>asterids</taxon>
        <taxon>lamiids</taxon>
        <taxon>Solanales</taxon>
        <taxon>Solanaceae</taxon>
        <taxon>Solanoideae</taxon>
        <taxon>Capsiceae</taxon>
        <taxon>Capsicum</taxon>
    </lineage>
</organism>
<evidence type="ECO:0000256" key="3">
    <source>
        <dbReference type="SAM" id="Phobius"/>
    </source>
</evidence>
<dbReference type="OrthoDB" id="1087988at2759"/>
<evidence type="ECO:0000256" key="2">
    <source>
        <dbReference type="SAM" id="MobiDB-lite"/>
    </source>
</evidence>
<feature type="compositionally biased region" description="Polar residues" evidence="2">
    <location>
        <begin position="128"/>
        <end position="138"/>
    </location>
</feature>
<keyword evidence="5" id="KW-1185">Reference proteome</keyword>
<name>A0A2G2WR96_CAPBA</name>
<protein>
    <recommendedName>
        <fullName evidence="6">Transmembrane protein</fullName>
    </recommendedName>
</protein>
<dbReference type="PANTHER" id="PTHR37206">
    <property type="entry name" value="TRANSMEMBRANE PROTEIN"/>
    <property type="match status" value="1"/>
</dbReference>
<evidence type="ECO:0008006" key="6">
    <source>
        <dbReference type="Google" id="ProtNLM"/>
    </source>
</evidence>
<dbReference type="Proteomes" id="UP000224567">
    <property type="component" value="Unassembled WGS sequence"/>
</dbReference>
<dbReference type="EMBL" id="MLFT02000005">
    <property type="protein sequence ID" value="PHT47709.1"/>
    <property type="molecule type" value="Genomic_DNA"/>
</dbReference>
<reference evidence="4 5" key="1">
    <citation type="journal article" date="2017" name="Genome Biol.">
        <title>New reference genome sequences of hot pepper reveal the massive evolution of plant disease-resistance genes by retroduplication.</title>
        <authorList>
            <person name="Kim S."/>
            <person name="Park J."/>
            <person name="Yeom S.I."/>
            <person name="Kim Y.M."/>
            <person name="Seo E."/>
            <person name="Kim K.T."/>
            <person name="Kim M.S."/>
            <person name="Lee J.M."/>
            <person name="Cheong K."/>
            <person name="Shin H.S."/>
            <person name="Kim S.B."/>
            <person name="Han K."/>
            <person name="Lee J."/>
            <person name="Park M."/>
            <person name="Lee H.A."/>
            <person name="Lee H.Y."/>
            <person name="Lee Y."/>
            <person name="Oh S."/>
            <person name="Lee J.H."/>
            <person name="Choi E."/>
            <person name="Choi E."/>
            <person name="Lee S.E."/>
            <person name="Jeon J."/>
            <person name="Kim H."/>
            <person name="Choi G."/>
            <person name="Song H."/>
            <person name="Lee J."/>
            <person name="Lee S.C."/>
            <person name="Kwon J.K."/>
            <person name="Lee H.Y."/>
            <person name="Koo N."/>
            <person name="Hong Y."/>
            <person name="Kim R.W."/>
            <person name="Kang W.H."/>
            <person name="Huh J.H."/>
            <person name="Kang B.C."/>
            <person name="Yang T.J."/>
            <person name="Lee Y.H."/>
            <person name="Bennetzen J.L."/>
            <person name="Choi D."/>
        </authorList>
    </citation>
    <scope>NUCLEOTIDE SEQUENCE [LARGE SCALE GENOMIC DNA]</scope>
    <source>
        <strain evidence="5">cv. PBC81</strain>
    </source>
</reference>
<feature type="transmembrane region" description="Helical" evidence="3">
    <location>
        <begin position="191"/>
        <end position="211"/>
    </location>
</feature>
<evidence type="ECO:0000256" key="1">
    <source>
        <dbReference type="SAM" id="Coils"/>
    </source>
</evidence>
<dbReference type="AlphaFoldDB" id="A0A2G2WR96"/>
<proteinExistence type="predicted"/>
<keyword evidence="3" id="KW-0812">Transmembrane</keyword>
<keyword evidence="3" id="KW-0472">Membrane</keyword>
<keyword evidence="3" id="KW-1133">Transmembrane helix</keyword>
<comment type="caution">
    <text evidence="4">The sequence shown here is derived from an EMBL/GenBank/DDBJ whole genome shotgun (WGS) entry which is preliminary data.</text>
</comment>
<feature type="coiled-coil region" evidence="1">
    <location>
        <begin position="224"/>
        <end position="251"/>
    </location>
</feature>
<gene>
    <name evidence="4" type="ORF">CQW23_11917</name>
</gene>
<feature type="compositionally biased region" description="Low complexity" evidence="2">
    <location>
        <begin position="96"/>
        <end position="120"/>
    </location>
</feature>